<sequence>MKTSFALVAILGGALLAAIPTITALPVARVPMKTLEQPIFGDIPLGQNQGFPGGLERIARISLLQAYRVPTTNGPATDAESLTLNPSSDALMEAIKKFAKAYEDLVKEAGSRETLSEEAMIESFETFKRLRMGCALTLVFSSESVLLVVIPTATSLPHPQVPLSAPELPVQPPLTPGIVRGNSIRSVLHQIASGLNQDYPGDWGRMMKNLTTNGSSSIQTIAPSDLKAVMQTWELDIALIDKAYHDIQDLIRSALEEGVYIAQGLSYSWSHCQGHTYHHTCLSTLMVVVRVPYVVSGSIWRAEVGHVYVTSGAKTHICHQRRCGFLGLCKPRCHDYSKDPQKLLHITAVMFASQADWALNHLLKPPADVSFARTDVSHPPSLAASSPLLWRGRFDPLLRLFRGKAAENRDVHQTYRGGLLAAILDPKVLIEFLRAASASSYFNIPVHDKVPVDNQLPSPFQQYQVVDGSETSAAALAMSPSFDALKESIYKYAESWGKVVGEIGSRVNSDVQRRVCLGFDALDYQATSNVLQGVPTRNMPRLVEYVVDREGLPRQEDVKRLMSGVKYSTNFTWTAESMTFTNPAGEQSYFFFAKYGGEEASERSDVVYSSVKSQFVLARDMLVLHRQSSSLWGLFSSEETYIEYVPHTMTLNDTLVLEMYWEMIAFRQIMISLGVEPPKAPDLSGLCNRSMP</sequence>
<evidence type="ECO:0000313" key="1">
    <source>
        <dbReference type="EMBL" id="OAQ32187.1"/>
    </source>
</evidence>
<keyword evidence="2" id="KW-1185">Reference proteome</keyword>
<dbReference type="EMBL" id="KV442026">
    <property type="protein sequence ID" value="OAQ32187.1"/>
    <property type="molecule type" value="Genomic_DNA"/>
</dbReference>
<reference evidence="1 2" key="1">
    <citation type="submission" date="2016-05" db="EMBL/GenBank/DDBJ databases">
        <title>Genome sequencing reveals origins of a unique bacterial endosymbiosis in the earliest lineages of terrestrial Fungi.</title>
        <authorList>
            <consortium name="DOE Joint Genome Institute"/>
            <person name="Uehling J."/>
            <person name="Gryganskyi A."/>
            <person name="Hameed K."/>
            <person name="Tschaplinski T."/>
            <person name="Misztal P."/>
            <person name="Wu S."/>
            <person name="Desiro A."/>
            <person name="Vande Pol N."/>
            <person name="Du Z.-Y."/>
            <person name="Zienkiewicz A."/>
            <person name="Zienkiewicz K."/>
            <person name="Morin E."/>
            <person name="Tisserant E."/>
            <person name="Splivallo R."/>
            <person name="Hainaut M."/>
            <person name="Henrissat B."/>
            <person name="Ohm R."/>
            <person name="Kuo A."/>
            <person name="Yan J."/>
            <person name="Lipzen A."/>
            <person name="Nolan M."/>
            <person name="Labutti K."/>
            <person name="Barry K."/>
            <person name="Goldstein A."/>
            <person name="Labbe J."/>
            <person name="Schadt C."/>
            <person name="Tuskan G."/>
            <person name="Grigoriev I."/>
            <person name="Martin F."/>
            <person name="Vilgalys R."/>
            <person name="Bonito G."/>
        </authorList>
    </citation>
    <scope>NUCLEOTIDE SEQUENCE [LARGE SCALE GENOMIC DNA]</scope>
    <source>
        <strain evidence="1 2">AG-77</strain>
    </source>
</reference>
<accession>A0A197K3H2</accession>
<organism evidence="1 2">
    <name type="scientific">Linnemannia elongata AG-77</name>
    <dbReference type="NCBI Taxonomy" id="1314771"/>
    <lineage>
        <taxon>Eukaryota</taxon>
        <taxon>Fungi</taxon>
        <taxon>Fungi incertae sedis</taxon>
        <taxon>Mucoromycota</taxon>
        <taxon>Mortierellomycotina</taxon>
        <taxon>Mortierellomycetes</taxon>
        <taxon>Mortierellales</taxon>
        <taxon>Mortierellaceae</taxon>
        <taxon>Linnemannia</taxon>
    </lineage>
</organism>
<gene>
    <name evidence="1" type="ORF">K457DRAFT_16635</name>
</gene>
<protein>
    <submittedName>
        <fullName evidence="1">Uncharacterized protein</fullName>
    </submittedName>
</protein>
<dbReference type="OrthoDB" id="10021044at2759"/>
<dbReference type="AlphaFoldDB" id="A0A197K3H2"/>
<dbReference type="Proteomes" id="UP000078512">
    <property type="component" value="Unassembled WGS sequence"/>
</dbReference>
<evidence type="ECO:0000313" key="2">
    <source>
        <dbReference type="Proteomes" id="UP000078512"/>
    </source>
</evidence>
<name>A0A197K3H2_9FUNG</name>
<proteinExistence type="predicted"/>